<dbReference type="Pfam" id="PF16574">
    <property type="entry name" value="CEP209_CC5"/>
    <property type="match status" value="1"/>
</dbReference>
<evidence type="ECO:0000313" key="12">
    <source>
        <dbReference type="Proteomes" id="UP000694546"/>
    </source>
</evidence>
<feature type="region of interest" description="Disordered" evidence="9">
    <location>
        <begin position="1625"/>
        <end position="1714"/>
    </location>
</feature>
<keyword evidence="3" id="KW-0963">Cytoplasm</keyword>
<dbReference type="GO" id="GO:0035869">
    <property type="term" value="C:ciliary transition zone"/>
    <property type="evidence" value="ECO:0007669"/>
    <property type="project" value="TreeGrafter"/>
</dbReference>
<keyword evidence="4" id="KW-0970">Cilium biogenesis/degradation</keyword>
<dbReference type="InterPro" id="IPR032321">
    <property type="entry name" value="Cep209_CC5"/>
</dbReference>
<feature type="coiled-coil region" evidence="8">
    <location>
        <begin position="381"/>
        <end position="429"/>
    </location>
</feature>
<evidence type="ECO:0000313" key="11">
    <source>
        <dbReference type="Ensembl" id="ENSGMOP00000011071.2"/>
    </source>
</evidence>
<proteinExistence type="predicted"/>
<reference evidence="11" key="1">
    <citation type="submission" date="2025-08" db="UniProtKB">
        <authorList>
            <consortium name="Ensembl"/>
        </authorList>
    </citation>
    <scope>IDENTIFICATION</scope>
</reference>
<dbReference type="PANTHER" id="PTHR18879">
    <property type="entry name" value="CENTROSOMAL PROTEIN OF 290 KDA"/>
    <property type="match status" value="1"/>
</dbReference>
<sequence>NVFPTVLSAEDSNMRQTITVSELFPLPSREIQWGMAQHSTNGRDTRFMRDELNQLENQLEQREKDFSQLQREMSKEKKTSEELAARAEEAEESSRKLRREVRYEQVQQDVDFYRRELEQKVAAGPVDKSQEAQRKLNTINREYCQCMDDLQEDRAHLRTDNEQLRQDLMDSVREMEAMTDEYNKMKIVVQQTDGIMDQLRRERDHGNLQVRALTEQLQRQADEEDPVMAAVNAKVEEWKRVLSAKDDEILEYQHMIRDLRDKLRSAQGDSDKTNIITLQQAVQERDNQVKLLSEQMEQYTGEMERNARLIKDLKKPLKKGPSSAAHRLVEELEAKVAAAERSALEARRSGELAERDAADKDRELSETLTRVRLYESGTDGLEAAIAEIKEGKRQMRMKDRETEALAREINGLTLRNNELQDENEAFRERLGLSPKEEVDLSEFLHAKSLRQRQYKAENQVLTKEVWTCATLLSAFFSRGTEHLQKELSDKERDLEQHKTESNQLRVKCKKVMEGKGSPASGKPEAVSHLQAHLDQMTGRNQELRQELRLAREEASEALSGLAKAQVKVTQLQSEAEVPKQSSSESPAFRPLTLPADLAPSSAEIISTLNEYAIRLLQEVKHKEESAEQLTAALEKYKSKVGVIFHRQGLLYKEHLSDKETWQKERETFAELKNKMEEQRDVDNVRVQEFNNLLETLRKDPEELRRQLAETVRQVTVLRVNEKTLSRRYTLLMEQEQQLRKDNSKLRVDSGHMQVAVTERMGYLQRYKEMAAYRITALQKALDESVPSADLERANKQYTELTVKYRDMLQRDNHMVQRTSSLEHLEQENASLREQISELVKELESAKEKLNTLEQAWEHCSIVGKGVDKVSKALANREMASASRRITTLEMKELNERQRAEHAHKMCEHARNSLRHAEERNAELEAKFAELTKLHLEAQRVERELRDQLAESVSRATSDADRARVAELEKAEAELRVEASRLREVSDVAKMQVSVMEARQQSRDKETESFRRQVLDLQSQSDEKALLGRLHQQVVSLQLSEAAALAAYQLRAEQRLDAGQRALYLARQDGRGRARHLRQTVHALRRQCAGALPLVRLEQLSLTLAELQGERAAEAEGRAEELEGKLAGLEELVAALGDAKGAQKVMGWHRRAEEVRLQDMRRGRELETQREEILYLKGLGEGRERALRTLEEELVTERTLWEERQVSWEQREVDLERRLDAFETQQQQQVVPGASQQAEQQDLLPDPSWPVAQQLEFALRKLGEHGRTILETQASCRALEERSKGSEEALRSAQQNVLSRDRVINELRLRLPATAGRERLLADLGRAAAAAGEEEEGGAESQPALQVAHHTIGSLQGRLKQKEEVVKKYQELLARARREQEEVNRRHEEEVKALHQKLDLYSDSSLDRFKQNTLDLLKKPSLSVPTSKHLVRLAEVEQTVVEQDHSLSALNERLRAAVADADRQRVSVATQECAVDVFPPRLEEQHAGRVKALAGDGEELRAQAAHTEKQLQYLQSELEAQKEANVRSPSNTMKSLVERLKAQLAQKEKQLKALGKALLELRSEMTGLAEQQIISGAAQREESLNVQTLVDKHTKELKELSKELQSAKESVRGARGREEALKEEVEELRGDLQRNHKSQGRLQGEKEQRDHELQELRQRVKRLSSGLQADDRASTVENLQRKVRRLESELEKRPSSPERSANTTTNKEDNKSKEEVVRWEEGKKWQTRMEKVRNGLKEKEGEVEALSRQLGTLKDLYARLEQENKGLLRKAKGRGVTADHVVGVRSAETEKELEELRRRNSELEKQILSIRSQQALPRDAAVDDLTQRNRWLEERLHTMESQMSKEPPSRPSTSGRGTGTPSQKDQDIQKENLKLSSENLELRLQLAQANVELPGLKVQVADLKEMCRVVRKERAEAEKKLSHLRGAGTSGKTVGDLEKTVGLMKKVVERVQKENDALKRTSGTANQDKLASLQQQHETLKVSTTLLTRGHRTERRLESKTRGMEKIVMESERLRREIKREKEATERLRVTRSGLEVTIEKLESELEETRRKLHTALSRTIPEGADSKTWKASVVTRMYENKMKELEREGEKERAERTELKRKLKEAAEREEKALRAIHALEDQVPRLHSYQPTPLCSRTRPLIGVNSTVECHLALGSKELRNLLKASETEKKRLQGEVKKLSRALENFDPKFFDEIEDLKFNYNLEVKKNILLEEELRKVCTQFGVPANIPSVSIS</sequence>
<dbReference type="GeneTree" id="ENSGT00730000111039"/>
<dbReference type="InterPro" id="IPR026201">
    <property type="entry name" value="Cep290"/>
</dbReference>
<evidence type="ECO:0000256" key="9">
    <source>
        <dbReference type="SAM" id="MobiDB-lite"/>
    </source>
</evidence>
<dbReference type="GO" id="GO:0006974">
    <property type="term" value="P:DNA damage response"/>
    <property type="evidence" value="ECO:0007669"/>
    <property type="project" value="Ensembl"/>
</dbReference>
<keyword evidence="5 8" id="KW-0175">Coiled coil</keyword>
<feature type="domain" description="Centrosomal protein of 290kDa coiled-coil region" evidence="10">
    <location>
        <begin position="1112"/>
        <end position="1216"/>
    </location>
</feature>
<dbReference type="GO" id="GO:0007369">
    <property type="term" value="P:gastrulation"/>
    <property type="evidence" value="ECO:0007669"/>
    <property type="project" value="Ensembl"/>
</dbReference>
<gene>
    <name evidence="11" type="primary">CEP290</name>
</gene>
<dbReference type="GO" id="GO:0021549">
    <property type="term" value="P:cerebellum development"/>
    <property type="evidence" value="ECO:0007669"/>
    <property type="project" value="Ensembl"/>
</dbReference>
<feature type="coiled-coil region" evidence="8">
    <location>
        <begin position="1496"/>
        <end position="1563"/>
    </location>
</feature>
<feature type="coiled-coil region" evidence="8">
    <location>
        <begin position="147"/>
        <end position="216"/>
    </location>
</feature>
<evidence type="ECO:0000256" key="6">
    <source>
        <dbReference type="ARBA" id="ARBA00023212"/>
    </source>
</evidence>
<dbReference type="GO" id="GO:0045299">
    <property type="term" value="P:otolith mineralization"/>
    <property type="evidence" value="ECO:0007669"/>
    <property type="project" value="Ensembl"/>
</dbReference>
<dbReference type="GO" id="GO:0061371">
    <property type="term" value="P:determination of heart left/right asymmetry"/>
    <property type="evidence" value="ECO:0007669"/>
    <property type="project" value="Ensembl"/>
</dbReference>
<dbReference type="GO" id="GO:0045494">
    <property type="term" value="P:photoreceptor cell maintenance"/>
    <property type="evidence" value="ECO:0007669"/>
    <property type="project" value="Ensembl"/>
</dbReference>
<dbReference type="Proteomes" id="UP000694546">
    <property type="component" value="Chromosome 9"/>
</dbReference>
<dbReference type="OMA" id="RIEMQQR"/>
<dbReference type="GO" id="GO:0034451">
    <property type="term" value="C:centriolar satellite"/>
    <property type="evidence" value="ECO:0007669"/>
    <property type="project" value="TreeGrafter"/>
</dbReference>
<evidence type="ECO:0000256" key="3">
    <source>
        <dbReference type="ARBA" id="ARBA00022490"/>
    </source>
</evidence>
<dbReference type="Ensembl" id="ENSGMOT00000011372.2">
    <property type="protein sequence ID" value="ENSGMOP00000011071.2"/>
    <property type="gene ID" value="ENSGMOG00000010306.2"/>
</dbReference>
<dbReference type="GO" id="GO:0097711">
    <property type="term" value="P:ciliary basal body-plasma membrane docking"/>
    <property type="evidence" value="ECO:0007669"/>
    <property type="project" value="TreeGrafter"/>
</dbReference>
<feature type="coiled-coil region" evidence="8">
    <location>
        <begin position="2157"/>
        <end position="2184"/>
    </location>
</feature>
<organism evidence="11 12">
    <name type="scientific">Gadus morhua</name>
    <name type="common">Atlantic cod</name>
    <dbReference type="NCBI Taxonomy" id="8049"/>
    <lineage>
        <taxon>Eukaryota</taxon>
        <taxon>Metazoa</taxon>
        <taxon>Chordata</taxon>
        <taxon>Craniata</taxon>
        <taxon>Vertebrata</taxon>
        <taxon>Euteleostomi</taxon>
        <taxon>Actinopterygii</taxon>
        <taxon>Neopterygii</taxon>
        <taxon>Teleostei</taxon>
        <taxon>Neoteleostei</taxon>
        <taxon>Acanthomorphata</taxon>
        <taxon>Zeiogadaria</taxon>
        <taxon>Gadariae</taxon>
        <taxon>Gadiformes</taxon>
        <taxon>Gadoidei</taxon>
        <taxon>Gadidae</taxon>
        <taxon>Gadus</taxon>
    </lineage>
</organism>
<feature type="region of interest" description="Disordered" evidence="9">
    <location>
        <begin position="1837"/>
        <end position="1867"/>
    </location>
</feature>
<feature type="coiled-coil region" evidence="8">
    <location>
        <begin position="1104"/>
        <end position="1138"/>
    </location>
</feature>
<dbReference type="GO" id="GO:0048793">
    <property type="term" value="P:pronephros development"/>
    <property type="evidence" value="ECO:0007669"/>
    <property type="project" value="Ensembl"/>
</dbReference>
<dbReference type="PANTHER" id="PTHR18879:SF20">
    <property type="entry name" value="CENTROSOMAL PROTEIN OF 290 KDA"/>
    <property type="match status" value="1"/>
</dbReference>
<evidence type="ECO:0000256" key="2">
    <source>
        <dbReference type="ARBA" id="ARBA00004300"/>
    </source>
</evidence>
<accession>A0A8C4ZBN3</accession>
<feature type="coiled-coil region" evidence="8">
    <location>
        <begin position="480"/>
        <end position="560"/>
    </location>
</feature>
<dbReference type="GO" id="GO:0032475">
    <property type="term" value="P:otolith formation"/>
    <property type="evidence" value="ECO:0007669"/>
    <property type="project" value="Ensembl"/>
</dbReference>
<feature type="compositionally biased region" description="Polar residues" evidence="9">
    <location>
        <begin position="1850"/>
        <end position="1862"/>
    </location>
</feature>
<name>A0A8C4ZBN3_GADMO</name>
<evidence type="ECO:0000256" key="7">
    <source>
        <dbReference type="ARBA" id="ARBA00023273"/>
    </source>
</evidence>
<keyword evidence="12" id="KW-1185">Reference proteome</keyword>
<keyword evidence="6" id="KW-0206">Cytoskeleton</keyword>
<feature type="coiled-coil region" evidence="8">
    <location>
        <begin position="612"/>
        <end position="678"/>
    </location>
</feature>
<dbReference type="GO" id="GO:1902017">
    <property type="term" value="P:regulation of cilium assembly"/>
    <property type="evidence" value="ECO:0007669"/>
    <property type="project" value="Ensembl"/>
</dbReference>
<feature type="coiled-coil region" evidence="8">
    <location>
        <begin position="790"/>
        <end position="987"/>
    </location>
</feature>
<dbReference type="GO" id="GO:0030916">
    <property type="term" value="P:otic vesicle formation"/>
    <property type="evidence" value="ECO:0007669"/>
    <property type="project" value="Ensembl"/>
</dbReference>
<dbReference type="GO" id="GO:0010842">
    <property type="term" value="P:retina layer formation"/>
    <property type="evidence" value="ECO:0007669"/>
    <property type="project" value="Ensembl"/>
</dbReference>
<feature type="coiled-coil region" evidence="8">
    <location>
        <begin position="2003"/>
        <end position="2123"/>
    </location>
</feature>
<comment type="subcellular location">
    <subcellularLocation>
        <location evidence="1">Cytoplasm</location>
        <location evidence="1">Cytoskeleton</location>
        <location evidence="1">Cilium basal body</location>
    </subcellularLocation>
    <subcellularLocation>
        <location evidence="2">Cytoplasm</location>
        <location evidence="2">Cytoskeleton</location>
        <location evidence="2">Microtubule organizing center</location>
        <location evidence="2">Centrosome</location>
    </subcellularLocation>
</comment>
<dbReference type="GO" id="GO:1905515">
    <property type="term" value="P:non-motile cilium assembly"/>
    <property type="evidence" value="ECO:0007669"/>
    <property type="project" value="TreeGrafter"/>
</dbReference>
<evidence type="ECO:0000256" key="5">
    <source>
        <dbReference type="ARBA" id="ARBA00023054"/>
    </source>
</evidence>
<dbReference type="GO" id="GO:0042462">
    <property type="term" value="P:eye photoreceptor cell development"/>
    <property type="evidence" value="ECO:0007669"/>
    <property type="project" value="Ensembl"/>
</dbReference>
<protein>
    <submittedName>
        <fullName evidence="11">Centrosomal protein 290</fullName>
    </submittedName>
</protein>
<feature type="coiled-coil region" evidence="8">
    <location>
        <begin position="1351"/>
        <end position="1403"/>
    </location>
</feature>
<evidence type="ECO:0000256" key="4">
    <source>
        <dbReference type="ARBA" id="ARBA00022794"/>
    </source>
</evidence>
<keyword evidence="7" id="KW-0966">Cell projection</keyword>
<feature type="region of interest" description="Disordered" evidence="9">
    <location>
        <begin position="72"/>
        <end position="93"/>
    </location>
</feature>
<feature type="compositionally biased region" description="Basic and acidic residues" evidence="9">
    <location>
        <begin position="1705"/>
        <end position="1714"/>
    </location>
</feature>
<evidence type="ECO:0000259" key="10">
    <source>
        <dbReference type="Pfam" id="PF16574"/>
    </source>
</evidence>
<feature type="compositionally biased region" description="Basic and acidic residues" evidence="9">
    <location>
        <begin position="1642"/>
        <end position="1657"/>
    </location>
</feature>
<feature type="coiled-coil region" evidence="8">
    <location>
        <begin position="249"/>
        <end position="349"/>
    </location>
</feature>
<feature type="compositionally biased region" description="Basic and acidic residues" evidence="9">
    <location>
        <begin position="1684"/>
        <end position="1695"/>
    </location>
</feature>
<reference evidence="11" key="2">
    <citation type="submission" date="2025-09" db="UniProtKB">
        <authorList>
            <consortium name="Ensembl"/>
        </authorList>
    </citation>
    <scope>IDENTIFICATION</scope>
</reference>
<feature type="coiled-coil region" evidence="8">
    <location>
        <begin position="1869"/>
        <end position="1919"/>
    </location>
</feature>
<evidence type="ECO:0000256" key="8">
    <source>
        <dbReference type="SAM" id="Coils"/>
    </source>
</evidence>
<dbReference type="GO" id="GO:1905349">
    <property type="term" value="P:ciliary transition zone assembly"/>
    <property type="evidence" value="ECO:0007669"/>
    <property type="project" value="TreeGrafter"/>
</dbReference>
<evidence type="ECO:0000256" key="1">
    <source>
        <dbReference type="ARBA" id="ARBA00004120"/>
    </source>
</evidence>